<accession>A0A6J5SHB6</accession>
<dbReference type="EMBL" id="LR797397">
    <property type="protein sequence ID" value="CAB4213416.1"/>
    <property type="molecule type" value="Genomic_DNA"/>
</dbReference>
<dbReference type="Gene3D" id="3.30.420.280">
    <property type="match status" value="1"/>
</dbReference>
<dbReference type="InterPro" id="IPR027417">
    <property type="entry name" value="P-loop_NTPase"/>
</dbReference>
<reference evidence="1" key="1">
    <citation type="submission" date="2020-05" db="EMBL/GenBank/DDBJ databases">
        <authorList>
            <person name="Chiriac C."/>
            <person name="Salcher M."/>
            <person name="Ghai R."/>
            <person name="Kavagutti S V."/>
        </authorList>
    </citation>
    <scope>NUCLEOTIDE SEQUENCE</scope>
</reference>
<protein>
    <submittedName>
        <fullName evidence="1">Uncharacterized protein</fullName>
    </submittedName>
</protein>
<name>A0A6J5SHB6_9CAUD</name>
<gene>
    <name evidence="1" type="ORF">UFOVP1451_36</name>
</gene>
<evidence type="ECO:0000313" key="1">
    <source>
        <dbReference type="EMBL" id="CAB4213416.1"/>
    </source>
</evidence>
<sequence>MPKITIPYNWKPRNYQMPTWAALEAGIKRVVQVWHRRTGKDLFDLNWLISEAVERPGTYWHIFPTYKQGKKAIWDESTVDGRKYLDHIPPQLITSKNDQEMKIKLVNGSVYQIIGGDDPDALRGAGIKGAIVSEYAEQRPSLIDLIEPMLLATKGFLLVNFTPKGKNHAYRLYKMALSNPKWHASLLTADDTKGQVFSEEDLEELRTRHLAEGKSLALFEQEYYCSFEAPVDGAYYGEQLAAARKEGRICQVPHDPNLPVQTWWDIGYSDTTTVMFTQVPKHSSQIRVIDYYQNSKKGMEHYARVCKAKPYLYSSHNGPHDLKNGVFATGESTYETAKKLGIEFDIVPKMPIQDGINAVRAIFGRLVFDEEATKDLIAAAEAYSAKYDEKKEDMSVKPIHNWASHAADMLRYFATHFSKAKIHLDNLQPLQLTADYFD</sequence>
<organism evidence="1">
    <name type="scientific">uncultured Caudovirales phage</name>
    <dbReference type="NCBI Taxonomy" id="2100421"/>
    <lineage>
        <taxon>Viruses</taxon>
        <taxon>Duplodnaviria</taxon>
        <taxon>Heunggongvirae</taxon>
        <taxon>Uroviricota</taxon>
        <taxon>Caudoviricetes</taxon>
        <taxon>Peduoviridae</taxon>
        <taxon>Maltschvirus</taxon>
        <taxon>Maltschvirus maltsch</taxon>
    </lineage>
</organism>
<dbReference type="Gene3D" id="3.40.50.300">
    <property type="entry name" value="P-loop containing nucleotide triphosphate hydrolases"/>
    <property type="match status" value="1"/>
</dbReference>
<proteinExistence type="predicted"/>